<evidence type="ECO:0000313" key="3">
    <source>
        <dbReference type="Proteomes" id="UP001498398"/>
    </source>
</evidence>
<proteinExistence type="predicted"/>
<dbReference type="InterPro" id="IPR010730">
    <property type="entry name" value="HET"/>
</dbReference>
<keyword evidence="3" id="KW-1185">Reference proteome</keyword>
<protein>
    <recommendedName>
        <fullName evidence="1">Heterokaryon incompatibility domain-containing protein</fullName>
    </recommendedName>
</protein>
<name>A0ABR1ITB3_9AGAR</name>
<sequence>MPNLKVPQDFRKLVFSSDFSLLKGTVLDISSSATPCRYRLIDVKSFLDDKQLRIYEFDDFPNTYNAYYSAISYVWQGNILVDEPCSPSYWEEELGVFMVKGAEDGDPISLDVLYHTCITALNSAPNAHYIWLDRLCILQTDKNDKAWQIRQMYEIYRYCKVCCILPGGIQRLVTLDEETTWIHRAWTLQEAIVPHRTIVIFMTDDERVDELRCASADAAIYNPVVDVIPGVSAYAQLRSLLELSMVNENASTCRIFGRKRAPRAALYGAAIKQQSHSYFERDQKEQAIWRSALMRTSSRPVDMVFSIMGIFGIFLDPLKFEKDDRSGATIALARKLVSLVGYKAHWMAMAYQLDPCRQISTFPEFPMTTVGGIAYFSMEDGTKREVADVVKERCDDGWLAGIPEGSMDEDGYFTFTSKAVCITPTESRSSNPISNPAFDRETGRIVVRAGDHSIWEIIQGPQDGLRTFAVYLGKQMSNSPDRHIALVVREHSPGRFHRVTYVKLTENFESFLEGLKAVTLSVGGPDAPSRAAQE</sequence>
<dbReference type="Pfam" id="PF06985">
    <property type="entry name" value="HET"/>
    <property type="match status" value="1"/>
</dbReference>
<accession>A0ABR1ITB3</accession>
<dbReference type="InterPro" id="IPR052895">
    <property type="entry name" value="HetReg/Transcr_Mod"/>
</dbReference>
<comment type="caution">
    <text evidence="2">The sequence shown here is derived from an EMBL/GenBank/DDBJ whole genome shotgun (WGS) entry which is preliminary data.</text>
</comment>
<feature type="domain" description="Heterokaryon incompatibility" evidence="1">
    <location>
        <begin position="68"/>
        <end position="165"/>
    </location>
</feature>
<dbReference type="PANTHER" id="PTHR24148:SF64">
    <property type="entry name" value="HETEROKARYON INCOMPATIBILITY DOMAIN-CONTAINING PROTEIN"/>
    <property type="match status" value="1"/>
</dbReference>
<dbReference type="Proteomes" id="UP001498398">
    <property type="component" value="Unassembled WGS sequence"/>
</dbReference>
<gene>
    <name evidence="2" type="ORF">VKT23_016958</name>
</gene>
<dbReference type="EMBL" id="JBANRG010000067">
    <property type="protein sequence ID" value="KAK7440610.1"/>
    <property type="molecule type" value="Genomic_DNA"/>
</dbReference>
<evidence type="ECO:0000259" key="1">
    <source>
        <dbReference type="Pfam" id="PF06985"/>
    </source>
</evidence>
<organism evidence="2 3">
    <name type="scientific">Marasmiellus scandens</name>
    <dbReference type="NCBI Taxonomy" id="2682957"/>
    <lineage>
        <taxon>Eukaryota</taxon>
        <taxon>Fungi</taxon>
        <taxon>Dikarya</taxon>
        <taxon>Basidiomycota</taxon>
        <taxon>Agaricomycotina</taxon>
        <taxon>Agaricomycetes</taxon>
        <taxon>Agaricomycetidae</taxon>
        <taxon>Agaricales</taxon>
        <taxon>Marasmiineae</taxon>
        <taxon>Omphalotaceae</taxon>
        <taxon>Marasmiellus</taxon>
    </lineage>
</organism>
<reference evidence="2 3" key="1">
    <citation type="submission" date="2024-01" db="EMBL/GenBank/DDBJ databases">
        <title>A draft genome for the cacao thread blight pathogen Marasmiellus scandens.</title>
        <authorList>
            <person name="Baruah I.K."/>
            <person name="Leung J."/>
            <person name="Bukari Y."/>
            <person name="Amoako-Attah I."/>
            <person name="Meinhardt L.W."/>
            <person name="Bailey B.A."/>
            <person name="Cohen S.P."/>
        </authorList>
    </citation>
    <scope>NUCLEOTIDE SEQUENCE [LARGE SCALE GENOMIC DNA]</scope>
    <source>
        <strain evidence="2 3">GH-19</strain>
    </source>
</reference>
<dbReference type="PANTHER" id="PTHR24148">
    <property type="entry name" value="ANKYRIN REPEAT DOMAIN-CONTAINING PROTEIN 39 HOMOLOG-RELATED"/>
    <property type="match status" value="1"/>
</dbReference>
<evidence type="ECO:0000313" key="2">
    <source>
        <dbReference type="EMBL" id="KAK7440610.1"/>
    </source>
</evidence>